<accession>A0A0S1STY4</accession>
<protein>
    <submittedName>
        <fullName evidence="1">Uncharacterized protein</fullName>
    </submittedName>
</protein>
<accession>A0A0S1SHP4</accession>
<accession>A0A0S1SP61</accession>
<sequence>MPIHTDQLSDIQERDTLAEQEYTPEKETLAQRRSNLIQYFRGFIAETFDKLHVASAEETERLHQGLLHIGLTEDEITQWEEYRDTIAERQKESAHQLSGQLHAQLDRAHAEHIITRESKQRWLDRFTDPSLGYKAKEYFVQHQMPSYLASWEKVAKKRVKLLNDPKFTSLTKTDVSDLDTFQKGKDFLDLHYEKRADLNARVEAAITSKARGIEHLHGRAKSLLETAAAAGAVNRDRLGRWLLDKLKKFPSAMALQDFVEHQLPEYIKTWIKIRTEYDWVEAKMKESVPQGFNRLTPEKFLLLSYPQRKSYVEQAKQRLNLTEAPSPREMENIKLGIRHALDTKDWEEADSLLKKARTLFDQGKGVDKDRFELDSMQRYLTEFRTKEEKEKHPMNSARETLEQMRVAFSQIPKPLQPLYLAAMNDPDKLGAVAACTYNRVWCREHGYLNDEREKELEQDATVSTQTLAREGKHRKKGLDNVKLGVVADKQHDPAVRRYDEGEWAPTIIHMPPDTYQHFDTILESRKNNHAFRYWTTLIPTNVTYEEQQHLVKNVNWVLKSGIRKLKEQGLMFTLTGNPPSLN</sequence>
<reference evidence="2" key="1">
    <citation type="submission" date="2015-10" db="EMBL/GenBank/DDBJ databases">
        <title>Analysis of five complete genome sequences for members of the class Peribacteria in the recently recognized Peregrinibacteria bacterial phylum.</title>
        <authorList>
            <person name="Anantharaman K."/>
            <person name="Brown C.T."/>
            <person name="Burstein D."/>
            <person name="Castelle C.J."/>
            <person name="Probst A.J."/>
            <person name="Thomas B.C."/>
            <person name="Williams K.H."/>
            <person name="Banfield J.F."/>
        </authorList>
    </citation>
    <scope>NUCLEOTIDE SEQUENCE [LARGE SCALE GENOMIC DNA]</scope>
</reference>
<proteinExistence type="predicted"/>
<accession>A0A0S1SVA5</accession>
<evidence type="ECO:0000313" key="1">
    <source>
        <dbReference type="EMBL" id="ALM13380.1"/>
    </source>
</evidence>
<dbReference type="Proteomes" id="UP000069135">
    <property type="component" value="Chromosome"/>
</dbReference>
<reference evidence="1 2" key="2">
    <citation type="journal article" date="2016" name="PeerJ">
        <title>Analysis of five complete genome sequences for members of the class Peribacteria in the recently recognized Peregrinibacteria bacterial phylum.</title>
        <authorList>
            <person name="Anantharaman K."/>
            <person name="Brown C.T."/>
            <person name="Burstein D."/>
            <person name="Castelle C.J."/>
            <person name="Probst A.J."/>
            <person name="Thomas B.C."/>
            <person name="Williams K.H."/>
            <person name="Banfield J.F."/>
        </authorList>
    </citation>
    <scope>NUCLEOTIDE SEQUENCE [LARGE SCALE GENOMIC DNA]</scope>
    <source>
        <strain evidence="1">RIFOXYD1_FULL_PER-ii_59_16</strain>
    </source>
</reference>
<dbReference type="AlphaFoldDB" id="A0A0S1SLL1"/>
<organism evidence="1 2">
    <name type="scientific">Candidatus Peribacter riflensis</name>
    <dbReference type="NCBI Taxonomy" id="1735162"/>
    <lineage>
        <taxon>Bacteria</taxon>
        <taxon>Candidatus Peregrinibacteriota</taxon>
        <taxon>Candidatus Peribacteria</taxon>
        <taxon>Candidatus Peribacterales</taxon>
        <taxon>Candidatus Peribacteraceae</taxon>
        <taxon>Candidatus Peribacter</taxon>
    </lineage>
</organism>
<dbReference type="EMBL" id="CP013065">
    <property type="protein sequence ID" value="ALM13380.1"/>
    <property type="molecule type" value="Genomic_DNA"/>
</dbReference>
<dbReference type="STRING" id="1735162.PeribacterB2_0707"/>
<gene>
    <name evidence="1" type="ORF">PeribacterD1_0707</name>
</gene>
<evidence type="ECO:0000313" key="2">
    <source>
        <dbReference type="Proteomes" id="UP000069135"/>
    </source>
</evidence>
<accession>A0A0S1SLL1</accession>
<name>A0A0S1SLL1_9BACT</name>
<dbReference type="KEGG" id="prf:PeribacterA2_0706"/>